<gene>
    <name evidence="6" type="ORF">SAMN05216258_107323</name>
</gene>
<keyword evidence="4 6" id="KW-0067">ATP-binding</keyword>
<evidence type="ECO:0000256" key="4">
    <source>
        <dbReference type="ARBA" id="ARBA00022840"/>
    </source>
</evidence>
<accession>A0A1I3J1J0</accession>
<dbReference type="Proteomes" id="UP000199377">
    <property type="component" value="Unassembled WGS sequence"/>
</dbReference>
<protein>
    <submittedName>
        <fullName evidence="6">Peptide/nickel transport system ATP-binding protein</fullName>
    </submittedName>
</protein>
<dbReference type="InterPro" id="IPR003439">
    <property type="entry name" value="ABC_transporter-like_ATP-bd"/>
</dbReference>
<keyword evidence="2" id="KW-0813">Transport</keyword>
<dbReference type="SMART" id="SM00382">
    <property type="entry name" value="AAA"/>
    <property type="match status" value="1"/>
</dbReference>
<proteinExistence type="inferred from homology"/>
<comment type="similarity">
    <text evidence="1">Belongs to the ABC transporter superfamily.</text>
</comment>
<keyword evidence="3" id="KW-0547">Nucleotide-binding</keyword>
<dbReference type="STRING" id="1114924.SAMN05216258_107323"/>
<keyword evidence="7" id="KW-1185">Reference proteome</keyword>
<dbReference type="PROSITE" id="PS00211">
    <property type="entry name" value="ABC_TRANSPORTER_1"/>
    <property type="match status" value="1"/>
</dbReference>
<dbReference type="InterPro" id="IPR027417">
    <property type="entry name" value="P-loop_NTPase"/>
</dbReference>
<organism evidence="6 7">
    <name type="scientific">Albimonas pacifica</name>
    <dbReference type="NCBI Taxonomy" id="1114924"/>
    <lineage>
        <taxon>Bacteria</taxon>
        <taxon>Pseudomonadati</taxon>
        <taxon>Pseudomonadota</taxon>
        <taxon>Alphaproteobacteria</taxon>
        <taxon>Rhodobacterales</taxon>
        <taxon>Paracoccaceae</taxon>
        <taxon>Albimonas</taxon>
    </lineage>
</organism>
<dbReference type="CDD" id="cd03257">
    <property type="entry name" value="ABC_NikE_OppD_transporters"/>
    <property type="match status" value="1"/>
</dbReference>
<dbReference type="GO" id="GO:0055085">
    <property type="term" value="P:transmembrane transport"/>
    <property type="evidence" value="ECO:0007669"/>
    <property type="project" value="UniProtKB-ARBA"/>
</dbReference>
<feature type="domain" description="ABC transporter" evidence="5">
    <location>
        <begin position="21"/>
        <end position="259"/>
    </location>
</feature>
<dbReference type="PANTHER" id="PTHR43776:SF7">
    <property type="entry name" value="D,D-DIPEPTIDE TRANSPORT ATP-BINDING PROTEIN DDPF-RELATED"/>
    <property type="match status" value="1"/>
</dbReference>
<dbReference type="EMBL" id="FOQH01000007">
    <property type="protein sequence ID" value="SFI54142.1"/>
    <property type="molecule type" value="Genomic_DNA"/>
</dbReference>
<dbReference type="PANTHER" id="PTHR43776">
    <property type="entry name" value="TRANSPORT ATP-BINDING PROTEIN"/>
    <property type="match status" value="1"/>
</dbReference>
<dbReference type="GO" id="GO:0005524">
    <property type="term" value="F:ATP binding"/>
    <property type="evidence" value="ECO:0007669"/>
    <property type="project" value="UniProtKB-KW"/>
</dbReference>
<dbReference type="InterPro" id="IPR003593">
    <property type="entry name" value="AAA+_ATPase"/>
</dbReference>
<reference evidence="6 7" key="1">
    <citation type="submission" date="2016-10" db="EMBL/GenBank/DDBJ databases">
        <authorList>
            <person name="de Groot N.N."/>
        </authorList>
    </citation>
    <scope>NUCLEOTIDE SEQUENCE [LARGE SCALE GENOMIC DNA]</scope>
    <source>
        <strain evidence="6 7">CGMCC 1.11030</strain>
    </source>
</reference>
<dbReference type="RefSeq" id="WP_092861450.1">
    <property type="nucleotide sequence ID" value="NZ_FOQH01000007.1"/>
</dbReference>
<evidence type="ECO:0000256" key="3">
    <source>
        <dbReference type="ARBA" id="ARBA00022741"/>
    </source>
</evidence>
<sequence length="263" mass="28341">MSADRSAPLLEAQGLRRVYRLPRRALFAAAPRHVALAGADFALHPGETLGVVGESGSGKSTLARLCMGFERPDAGVVRLFGQDLSRLSRGALAALRPRFQMVFQDPWGSLDPRRRVGWSVAEPLLAQGVDRAGRRRRVDEALRQVGLAPADAARWPHEFSGGQRQRLAIARAIVTRPALLVADEPVSALDVSVQAQVLNLLMDLQEELGLAMLFISHDLAVVGAVCDRLLVMRRGEVVESGPAARVLSAPETPYAAALLRAAL</sequence>
<dbReference type="OrthoDB" id="9802264at2"/>
<dbReference type="PROSITE" id="PS50893">
    <property type="entry name" value="ABC_TRANSPORTER_2"/>
    <property type="match status" value="1"/>
</dbReference>
<dbReference type="InterPro" id="IPR050319">
    <property type="entry name" value="ABC_transp_ATP-bind"/>
</dbReference>
<evidence type="ECO:0000256" key="1">
    <source>
        <dbReference type="ARBA" id="ARBA00005417"/>
    </source>
</evidence>
<name>A0A1I3J1J0_9RHOB</name>
<dbReference type="Gene3D" id="3.40.50.300">
    <property type="entry name" value="P-loop containing nucleotide triphosphate hydrolases"/>
    <property type="match status" value="1"/>
</dbReference>
<evidence type="ECO:0000313" key="7">
    <source>
        <dbReference type="Proteomes" id="UP000199377"/>
    </source>
</evidence>
<evidence type="ECO:0000313" key="6">
    <source>
        <dbReference type="EMBL" id="SFI54142.1"/>
    </source>
</evidence>
<dbReference type="AlphaFoldDB" id="A0A1I3J1J0"/>
<dbReference type="SUPFAM" id="SSF52540">
    <property type="entry name" value="P-loop containing nucleoside triphosphate hydrolases"/>
    <property type="match status" value="1"/>
</dbReference>
<dbReference type="InterPro" id="IPR017871">
    <property type="entry name" value="ABC_transporter-like_CS"/>
</dbReference>
<dbReference type="GO" id="GO:0016887">
    <property type="term" value="F:ATP hydrolysis activity"/>
    <property type="evidence" value="ECO:0007669"/>
    <property type="project" value="InterPro"/>
</dbReference>
<evidence type="ECO:0000256" key="2">
    <source>
        <dbReference type="ARBA" id="ARBA00022448"/>
    </source>
</evidence>
<evidence type="ECO:0000259" key="5">
    <source>
        <dbReference type="PROSITE" id="PS50893"/>
    </source>
</evidence>
<dbReference type="Pfam" id="PF00005">
    <property type="entry name" value="ABC_tran"/>
    <property type="match status" value="1"/>
</dbReference>